<feature type="repeat" description="ANK" evidence="1">
    <location>
        <begin position="63"/>
        <end position="96"/>
    </location>
</feature>
<organism evidence="4 5">
    <name type="scientific">Cichlidogyrus casuarinus</name>
    <dbReference type="NCBI Taxonomy" id="1844966"/>
    <lineage>
        <taxon>Eukaryota</taxon>
        <taxon>Metazoa</taxon>
        <taxon>Spiralia</taxon>
        <taxon>Lophotrochozoa</taxon>
        <taxon>Platyhelminthes</taxon>
        <taxon>Monogenea</taxon>
        <taxon>Monopisthocotylea</taxon>
        <taxon>Dactylogyridea</taxon>
        <taxon>Ancyrocephalidae</taxon>
        <taxon>Cichlidogyrus</taxon>
    </lineage>
</organism>
<dbReference type="InterPro" id="IPR002110">
    <property type="entry name" value="Ankyrin_rpt"/>
</dbReference>
<feature type="region of interest" description="Disordered" evidence="2">
    <location>
        <begin position="131"/>
        <end position="159"/>
    </location>
</feature>
<reference evidence="4 5" key="1">
    <citation type="submission" date="2024-11" db="EMBL/GenBank/DDBJ databases">
        <title>Adaptive evolution of stress response genes in parasites aligns with host niche diversity.</title>
        <authorList>
            <person name="Hahn C."/>
            <person name="Resl P."/>
        </authorList>
    </citation>
    <scope>NUCLEOTIDE SEQUENCE [LARGE SCALE GENOMIC DNA]</scope>
    <source>
        <strain evidence="4">EGGRZ-B1_66</strain>
        <tissue evidence="4">Body</tissue>
    </source>
</reference>
<feature type="compositionally biased region" description="Basic and acidic residues" evidence="2">
    <location>
        <begin position="139"/>
        <end position="159"/>
    </location>
</feature>
<dbReference type="PANTHER" id="PTHR16036:SF2">
    <property type="entry name" value="TRNA ENDONUCLEASE ANKZF1"/>
    <property type="match status" value="1"/>
</dbReference>
<name>A0ABD2PY90_9PLAT</name>
<evidence type="ECO:0000259" key="3">
    <source>
        <dbReference type="Pfam" id="PF18716"/>
    </source>
</evidence>
<sequence>MKLCTSYEQWHRKLRVAVATSDRSTLMELTEMVFNGDGNSKSECANVPSRTEALELLNHPLSDGRTLLHVAVEFQAEPEVLFTLLQCGCSPSIRDTQNQTPYSLAEEMNQSGVLKLFRKFRAKYPQKFDYTDSDIPLNEPKESEASKQKKKEQKERHLAKKQAEAQRLADLEEQDRFDRLSDREKRALAAEHRVAVTRVQQQSQDAVNAIGIRRFVFLCIFLGLFLNHGLQLFSRYRLCDNCSVDITGKVPFHYSEFHFCSSSCLSKHRTRNVALSNKKR</sequence>
<accession>A0ABD2PY90</accession>
<keyword evidence="1" id="KW-0040">ANK repeat</keyword>
<dbReference type="Pfam" id="PF18716">
    <property type="entry name" value="VATC"/>
    <property type="match status" value="1"/>
</dbReference>
<proteinExistence type="predicted"/>
<dbReference type="Gene3D" id="1.25.40.20">
    <property type="entry name" value="Ankyrin repeat-containing domain"/>
    <property type="match status" value="1"/>
</dbReference>
<dbReference type="SUPFAM" id="SSF48403">
    <property type="entry name" value="Ankyrin repeat"/>
    <property type="match status" value="1"/>
</dbReference>
<dbReference type="PROSITE" id="PS50088">
    <property type="entry name" value="ANK_REPEAT"/>
    <property type="match status" value="1"/>
</dbReference>
<dbReference type="InterPro" id="IPR041540">
    <property type="entry name" value="VATC"/>
</dbReference>
<keyword evidence="5" id="KW-1185">Reference proteome</keyword>
<gene>
    <name evidence="4" type="primary">ANKZF1_2</name>
    <name evidence="4" type="ORF">Ciccas_009513</name>
</gene>
<dbReference type="PANTHER" id="PTHR16036">
    <property type="entry name" value="ANKYRIN REPEAT AND ZINC FINGER DOMAIN-CONTAINING PROTEIN 1"/>
    <property type="match status" value="1"/>
</dbReference>
<comment type="caution">
    <text evidence="4">The sequence shown here is derived from an EMBL/GenBank/DDBJ whole genome shotgun (WGS) entry which is preliminary data.</text>
</comment>
<evidence type="ECO:0000313" key="4">
    <source>
        <dbReference type="EMBL" id="KAL3311902.1"/>
    </source>
</evidence>
<dbReference type="InterPro" id="IPR036770">
    <property type="entry name" value="Ankyrin_rpt-contain_sf"/>
</dbReference>
<protein>
    <submittedName>
        <fullName evidence="4">Ankyrin repeat and zinc finger domain-containing protein 1</fullName>
    </submittedName>
</protein>
<evidence type="ECO:0000256" key="2">
    <source>
        <dbReference type="SAM" id="MobiDB-lite"/>
    </source>
</evidence>
<dbReference type="InterPro" id="IPR047139">
    <property type="entry name" value="ANKZ1/VMS1"/>
</dbReference>
<evidence type="ECO:0000313" key="5">
    <source>
        <dbReference type="Proteomes" id="UP001626550"/>
    </source>
</evidence>
<dbReference type="EMBL" id="JBJKFK010001964">
    <property type="protein sequence ID" value="KAL3311902.1"/>
    <property type="molecule type" value="Genomic_DNA"/>
</dbReference>
<feature type="domain" description="Vms1-associating treble clef" evidence="3">
    <location>
        <begin position="235"/>
        <end position="272"/>
    </location>
</feature>
<dbReference type="Proteomes" id="UP001626550">
    <property type="component" value="Unassembled WGS sequence"/>
</dbReference>
<evidence type="ECO:0000256" key="1">
    <source>
        <dbReference type="PROSITE-ProRule" id="PRU00023"/>
    </source>
</evidence>
<dbReference type="AlphaFoldDB" id="A0ABD2PY90"/>